<dbReference type="Pfam" id="PF12796">
    <property type="entry name" value="Ank_2"/>
    <property type="match status" value="1"/>
</dbReference>
<dbReference type="SUPFAM" id="SSF48403">
    <property type="entry name" value="Ankyrin repeat"/>
    <property type="match status" value="1"/>
</dbReference>
<feature type="non-terminal residue" evidence="4">
    <location>
        <position position="1"/>
    </location>
</feature>
<feature type="repeat" description="ANK" evidence="1">
    <location>
        <begin position="462"/>
        <end position="494"/>
    </location>
</feature>
<dbReference type="InterPro" id="IPR036770">
    <property type="entry name" value="Ankyrin_rpt-contain_sf"/>
</dbReference>
<dbReference type="PANTHER" id="PTHR24168">
    <property type="entry name" value="KN MOTIF AND ANKYRIN REPEAT DOMAIN-CONTAINING"/>
    <property type="match status" value="1"/>
</dbReference>
<reference evidence="4 5" key="2">
    <citation type="journal article" date="2013" name="Genome Biol. Evol.">
        <title>Genome sequencing of Giardia lamblia genotypes A2 and B isolates (DH and GS) and comparative analysis with the genomes of genotypes A1 and E (WB and Pig).</title>
        <authorList>
            <person name="Adam R.D."/>
            <person name="Dahlstrom E.W."/>
            <person name="Martens C.A."/>
            <person name="Bruno D.P."/>
            <person name="Barbian K.D."/>
            <person name="Ricklefs S.M."/>
            <person name="Hernandez M.M."/>
            <person name="Narla N.P."/>
            <person name="Patel R.B."/>
            <person name="Porcella S.F."/>
            <person name="Nash T.E."/>
        </authorList>
    </citation>
    <scope>NUCLEOTIDE SEQUENCE [LARGE SCALE GENOMIC DNA]</scope>
    <source>
        <strain evidence="4 5">GS</strain>
    </source>
</reference>
<proteinExistence type="predicted"/>
<evidence type="ECO:0000256" key="1">
    <source>
        <dbReference type="PROSITE-ProRule" id="PRU00023"/>
    </source>
</evidence>
<dbReference type="Gene3D" id="1.25.40.20">
    <property type="entry name" value="Ankyrin repeat-containing domain"/>
    <property type="match status" value="1"/>
</dbReference>
<dbReference type="SMART" id="SM00248">
    <property type="entry name" value="ANK"/>
    <property type="match status" value="2"/>
</dbReference>
<organism evidence="4 5">
    <name type="scientific">Giardia intestinalis</name>
    <name type="common">Giardia lamblia</name>
    <dbReference type="NCBI Taxonomy" id="5741"/>
    <lineage>
        <taxon>Eukaryota</taxon>
        <taxon>Metamonada</taxon>
        <taxon>Diplomonadida</taxon>
        <taxon>Hexamitidae</taxon>
        <taxon>Giardiinae</taxon>
        <taxon>Giardia</taxon>
    </lineage>
</organism>
<evidence type="ECO:0000256" key="2">
    <source>
        <dbReference type="SAM" id="Coils"/>
    </source>
</evidence>
<sequence length="523" mass="57706">GNLAQGVESAGAGGEIPITVDALTARIRALENTAAEARADAERKDDEISRLQERLAAQDLKATEPEEPGAADRIRALEEALQAKDEELARLQAAAEEPAVDYPALLRAAEEARAADEARHQQALDDLRQQLRTNEQADRAAIQNALGRLAEKVRENEGLSKRLEDTVASGAASPRPVSNAPDYDALLAEKDREVQRLREALLAQPTGDLLAQKDSDQSKIVTDLSFATHPRSPRDKTQEPTLAELQRELEDLRKDNALLRLTKADHARPSVNPFSEKELKDRVIKYKSGYLRKAVQLRESEDARLRLQMENSALSSAIAELKAKQVVESDKPNATLLTNGLNLTTTRHLGSEVSLSDALVQEVEDLRSEVKRYKRAYLAKSQAYNEQEERLQDIMGSVEYLPDAFTPISSPRASVLNTAGFTTIPTEPIDWYGNTRLMQAVALGNEADIKAYLSQSGKQNRDGWSALMFAAQQGNMRAVKLLIDKEVALVRNDGMTAYKLAVENGYTEIANLLKSQNGIRKVQ</sequence>
<evidence type="ECO:0000313" key="5">
    <source>
        <dbReference type="Proteomes" id="UP000018040"/>
    </source>
</evidence>
<keyword evidence="1" id="KW-0040">ANK repeat</keyword>
<dbReference type="VEuPathDB" id="GiardiaDB:DHA2_152437"/>
<feature type="region of interest" description="Disordered" evidence="3">
    <location>
        <begin position="160"/>
        <end position="182"/>
    </location>
</feature>
<protein>
    <submittedName>
        <fullName evidence="4">Uncharacterized protein</fullName>
    </submittedName>
</protein>
<dbReference type="InterPro" id="IPR047184">
    <property type="entry name" value="KANK1-4"/>
</dbReference>
<comment type="caution">
    <text evidence="4">The sequence shown here is derived from an EMBL/GenBank/DDBJ whole genome shotgun (WGS) entry which is preliminary data.</text>
</comment>
<dbReference type="PROSITE" id="PS50088">
    <property type="entry name" value="ANK_REPEAT"/>
    <property type="match status" value="1"/>
</dbReference>
<dbReference type="GO" id="GO:0030837">
    <property type="term" value="P:negative regulation of actin filament polymerization"/>
    <property type="evidence" value="ECO:0007669"/>
    <property type="project" value="InterPro"/>
</dbReference>
<dbReference type="GO" id="GO:0005737">
    <property type="term" value="C:cytoplasm"/>
    <property type="evidence" value="ECO:0007669"/>
    <property type="project" value="TreeGrafter"/>
</dbReference>
<accession>V6TUX2</accession>
<dbReference type="Proteomes" id="UP000018040">
    <property type="component" value="Unassembled WGS sequence"/>
</dbReference>
<dbReference type="EMBL" id="AHHH01000172">
    <property type="protein sequence ID" value="ESU40805.1"/>
    <property type="molecule type" value="Genomic_DNA"/>
</dbReference>
<name>V6TUX2_GIAIN</name>
<dbReference type="AlphaFoldDB" id="V6TUX2"/>
<evidence type="ECO:0000313" key="4">
    <source>
        <dbReference type="EMBL" id="ESU40805.1"/>
    </source>
</evidence>
<reference evidence="5" key="1">
    <citation type="submission" date="2012-02" db="EMBL/GenBank/DDBJ databases">
        <title>Genome sequencing of Giardia lamblia Genotypes A2 and B isolates (DH and GS) and comparative analysis with the genomes of Genotypes A1 and E (WB and Pig).</title>
        <authorList>
            <person name="Adam R."/>
            <person name="Dahlstrom E."/>
            <person name="Martens C."/>
            <person name="Bruno D."/>
            <person name="Barbian K."/>
            <person name="Porcella S.F."/>
            <person name="Nash T."/>
        </authorList>
    </citation>
    <scope>NUCLEOTIDE SEQUENCE</scope>
    <source>
        <strain evidence="5">GS</strain>
    </source>
</reference>
<gene>
    <name evidence="4" type="ORF">GSB_154282</name>
</gene>
<dbReference type="OrthoDB" id="195446at2759"/>
<evidence type="ECO:0000256" key="3">
    <source>
        <dbReference type="SAM" id="MobiDB-lite"/>
    </source>
</evidence>
<dbReference type="VEuPathDB" id="GiardiaDB:GL50803_0093294"/>
<keyword evidence="2" id="KW-0175">Coiled coil</keyword>
<dbReference type="InterPro" id="IPR002110">
    <property type="entry name" value="Ankyrin_rpt"/>
</dbReference>
<dbReference type="PANTHER" id="PTHR24168:SF21">
    <property type="entry name" value="KANK, ISOFORM D"/>
    <property type="match status" value="1"/>
</dbReference>
<dbReference type="GO" id="GO:0005856">
    <property type="term" value="C:cytoskeleton"/>
    <property type="evidence" value="ECO:0007669"/>
    <property type="project" value="TreeGrafter"/>
</dbReference>
<feature type="coiled-coil region" evidence="2">
    <location>
        <begin position="20"/>
        <end position="137"/>
    </location>
</feature>